<dbReference type="GO" id="GO:0046785">
    <property type="term" value="P:microtubule polymerization"/>
    <property type="evidence" value="ECO:0007669"/>
    <property type="project" value="InterPro"/>
</dbReference>
<accession>A0A3Q8IEB6</accession>
<dbReference type="GO" id="GO:0001578">
    <property type="term" value="P:microtubule bundle formation"/>
    <property type="evidence" value="ECO:0007669"/>
    <property type="project" value="TreeGrafter"/>
</dbReference>
<proteinExistence type="inferred from homology"/>
<evidence type="ECO:0000256" key="1">
    <source>
        <dbReference type="ARBA" id="ARBA00010994"/>
    </source>
</evidence>
<gene>
    <name evidence="3" type="ORF">LdCL_340022500</name>
</gene>
<dbReference type="PANTHER" id="PTHR12932:SF9">
    <property type="entry name" value="TUBULIN POLYMERIZATION-PROMOTING PROTEIN HOMOLOG"/>
    <property type="match status" value="1"/>
</dbReference>
<dbReference type="GO" id="GO:0015631">
    <property type="term" value="F:tubulin binding"/>
    <property type="evidence" value="ECO:0007669"/>
    <property type="project" value="InterPro"/>
</dbReference>
<dbReference type="Gene3D" id="1.10.238.10">
    <property type="entry name" value="EF-hand"/>
    <property type="match status" value="1"/>
</dbReference>
<dbReference type="AlphaFoldDB" id="A0A3Q8IEB6"/>
<dbReference type="EMBL" id="CP029533">
    <property type="protein sequence ID" value="AYU82503.1"/>
    <property type="molecule type" value="Genomic_DNA"/>
</dbReference>
<dbReference type="Proteomes" id="UP000274082">
    <property type="component" value="Chromosome 34"/>
</dbReference>
<dbReference type="VEuPathDB" id="TriTrypDB:LDHU3_34.2460"/>
<dbReference type="GO" id="GO:0005874">
    <property type="term" value="C:microtubule"/>
    <property type="evidence" value="ECO:0007669"/>
    <property type="project" value="TreeGrafter"/>
</dbReference>
<evidence type="ECO:0000313" key="4">
    <source>
        <dbReference type="Proteomes" id="UP000274082"/>
    </source>
</evidence>
<organism evidence="3 4">
    <name type="scientific">Leishmania donovani</name>
    <dbReference type="NCBI Taxonomy" id="5661"/>
    <lineage>
        <taxon>Eukaryota</taxon>
        <taxon>Discoba</taxon>
        <taxon>Euglenozoa</taxon>
        <taxon>Kinetoplastea</taxon>
        <taxon>Metakinetoplastina</taxon>
        <taxon>Trypanosomatida</taxon>
        <taxon>Trypanosomatidae</taxon>
        <taxon>Leishmaniinae</taxon>
        <taxon>Leishmania</taxon>
    </lineage>
</organism>
<dbReference type="VEuPathDB" id="TriTrypDB:LdBPK_341630.1"/>
<comment type="similarity">
    <text evidence="1">Belongs to the TPPP family.</text>
</comment>
<dbReference type="VEuPathDB" id="TriTrypDB:LdCL_340022500"/>
<dbReference type="Pfam" id="PF05517">
    <property type="entry name" value="p25-alpha"/>
    <property type="match status" value="1"/>
</dbReference>
<keyword evidence="2" id="KW-0732">Signal</keyword>
<evidence type="ECO:0000256" key="2">
    <source>
        <dbReference type="SAM" id="SignalP"/>
    </source>
</evidence>
<dbReference type="InterPro" id="IPR008907">
    <property type="entry name" value="TPP/p25"/>
</dbReference>
<name>A0A3Q8IEB6_LEIDO</name>
<feature type="signal peptide" evidence="2">
    <location>
        <begin position="1"/>
        <end position="18"/>
    </location>
</feature>
<feature type="chain" id="PRO_5018671607" evidence="2">
    <location>
        <begin position="19"/>
        <end position="272"/>
    </location>
</feature>
<dbReference type="SUPFAM" id="SSF47473">
    <property type="entry name" value="EF-hand"/>
    <property type="match status" value="1"/>
</dbReference>
<dbReference type="GO" id="GO:0032273">
    <property type="term" value="P:positive regulation of protein polymerization"/>
    <property type="evidence" value="ECO:0007669"/>
    <property type="project" value="TreeGrafter"/>
</dbReference>
<sequence>MQLSAWRTPFCSFPSCLSSMLSIPLLCVPHAARTVVQPPSTHVRPFPSLCLRVSPSLLHYHACAAHPRTSFFPLFALNYHVSSPLYFPSPVAAFRTSWLASARLGYTLSSPSLPHLLPTMDNFQATFEAFASFGSAPSKEMDNSHFSKMLKECKIIGKSFTSTDADLLFSKVKAKEARKISFTEFKEKAIPEIAAKMKKTPADIEAMIANAAPKSSGTKADTVRFHDDKSTYTGAAKQGGPTNVDRNAGSLAGVVDRRQETIDNRGTTAKQI</sequence>
<dbReference type="PANTHER" id="PTHR12932">
    <property type="entry name" value="P25 ALPHA-RELATED"/>
    <property type="match status" value="1"/>
</dbReference>
<keyword evidence="4" id="KW-1185">Reference proteome</keyword>
<dbReference type="InterPro" id="IPR011992">
    <property type="entry name" value="EF-hand-dom_pair"/>
</dbReference>
<reference evidence="3 4" key="1">
    <citation type="journal article" date="2018" name="Sci. Rep.">
        <title>A complete Leishmania donovani reference genome identifies novel genetic variations associated with virulence.</title>
        <authorList>
            <person name="Lypaczewski P."/>
            <person name="Hoshizaki J."/>
            <person name="Zhang W.-W."/>
            <person name="McCall L.-I."/>
            <person name="Torcivia-Rodriguez J."/>
            <person name="Simonyan V."/>
            <person name="Kaur A."/>
            <person name="Dewar K."/>
            <person name="Matlashewski G."/>
        </authorList>
    </citation>
    <scope>NUCLEOTIDE SEQUENCE [LARGE SCALE GENOMIC DNA]</scope>
    <source>
        <strain evidence="3 4">LdCL</strain>
    </source>
</reference>
<protein>
    <submittedName>
        <fullName evidence="3">P25-alpha, putative</fullName>
    </submittedName>
</protein>
<evidence type="ECO:0000313" key="3">
    <source>
        <dbReference type="EMBL" id="AYU82503.1"/>
    </source>
</evidence>
<dbReference type="OrthoDB" id="548799at2759"/>